<feature type="compositionally biased region" description="Basic and acidic residues" evidence="5">
    <location>
        <begin position="238"/>
        <end position="257"/>
    </location>
</feature>
<feature type="region of interest" description="Disordered" evidence="5">
    <location>
        <begin position="967"/>
        <end position="1075"/>
    </location>
</feature>
<feature type="region of interest" description="Disordered" evidence="5">
    <location>
        <begin position="485"/>
        <end position="559"/>
    </location>
</feature>
<keyword evidence="8" id="KW-1185">Reference proteome</keyword>
<dbReference type="EC" id="2.7.11.1" evidence="2"/>
<feature type="compositionally biased region" description="Low complexity" evidence="5">
    <location>
        <begin position="992"/>
        <end position="1020"/>
    </location>
</feature>
<feature type="region of interest" description="Disordered" evidence="5">
    <location>
        <begin position="725"/>
        <end position="749"/>
    </location>
</feature>
<organism evidence="7 8">
    <name type="scientific">Sparus aurata</name>
    <name type="common">Gilthead sea bream</name>
    <dbReference type="NCBI Taxonomy" id="8175"/>
    <lineage>
        <taxon>Eukaryota</taxon>
        <taxon>Metazoa</taxon>
        <taxon>Chordata</taxon>
        <taxon>Craniata</taxon>
        <taxon>Vertebrata</taxon>
        <taxon>Euteleostomi</taxon>
        <taxon>Actinopterygii</taxon>
        <taxon>Neopterygii</taxon>
        <taxon>Teleostei</taxon>
        <taxon>Neoteleostei</taxon>
        <taxon>Acanthomorphata</taxon>
        <taxon>Eupercaria</taxon>
        <taxon>Spariformes</taxon>
        <taxon>Sparidae</taxon>
        <taxon>Sparus</taxon>
    </lineage>
</organism>
<proteinExistence type="inferred from homology"/>
<dbReference type="GeneTree" id="ENSGT00940000158534"/>
<comment type="catalytic activity">
    <reaction evidence="3">
        <text>L-threonyl-[protein] + ATP = O-phospho-L-threonyl-[protein] + ADP + H(+)</text>
        <dbReference type="Rhea" id="RHEA:46608"/>
        <dbReference type="Rhea" id="RHEA-COMP:11060"/>
        <dbReference type="Rhea" id="RHEA-COMP:11605"/>
        <dbReference type="ChEBI" id="CHEBI:15378"/>
        <dbReference type="ChEBI" id="CHEBI:30013"/>
        <dbReference type="ChEBI" id="CHEBI:30616"/>
        <dbReference type="ChEBI" id="CHEBI:61977"/>
        <dbReference type="ChEBI" id="CHEBI:456216"/>
        <dbReference type="EC" id="2.7.11.1"/>
    </reaction>
</comment>
<dbReference type="InParanoid" id="A0A671WED9"/>
<feature type="region of interest" description="Disordered" evidence="5">
    <location>
        <begin position="815"/>
        <end position="876"/>
    </location>
</feature>
<dbReference type="Ensembl" id="ENSSAUT00010039302.1">
    <property type="protein sequence ID" value="ENSSAUP00010037320.1"/>
    <property type="gene ID" value="ENSSAUG00010015764.1"/>
</dbReference>
<feature type="compositionally biased region" description="Polar residues" evidence="5">
    <location>
        <begin position="360"/>
        <end position="370"/>
    </location>
</feature>
<dbReference type="InterPro" id="IPR003598">
    <property type="entry name" value="Ig_sub2"/>
</dbReference>
<comment type="catalytic activity">
    <reaction evidence="4">
        <text>L-seryl-[protein] + ATP = O-phospho-L-seryl-[protein] + ADP + H(+)</text>
        <dbReference type="Rhea" id="RHEA:17989"/>
        <dbReference type="Rhea" id="RHEA-COMP:9863"/>
        <dbReference type="Rhea" id="RHEA-COMP:11604"/>
        <dbReference type="ChEBI" id="CHEBI:15378"/>
        <dbReference type="ChEBI" id="CHEBI:29999"/>
        <dbReference type="ChEBI" id="CHEBI:30616"/>
        <dbReference type="ChEBI" id="CHEBI:83421"/>
        <dbReference type="ChEBI" id="CHEBI:456216"/>
        <dbReference type="EC" id="2.7.11.1"/>
    </reaction>
</comment>
<evidence type="ECO:0000313" key="7">
    <source>
        <dbReference type="Ensembl" id="ENSSAUP00010037320.1"/>
    </source>
</evidence>
<feature type="region of interest" description="Disordered" evidence="5">
    <location>
        <begin position="235"/>
        <end position="261"/>
    </location>
</feature>
<dbReference type="PANTHER" id="PTHR47091:SF1">
    <property type="entry name" value="ALPHA-PROTEIN KINASE 3"/>
    <property type="match status" value="1"/>
</dbReference>
<sequence length="1199" mass="132097">MNCFLCFSYRSFNLSFSGHPAPQLIWYKDDEQLDRYCGLPKYEIFRNGQNHILHIYNCTVEDAAIYQASASNCKGIVSCSGVLEVGEMNEFKIHQRYFAKLKQRAENRRREAEGKENQEPLRTISPDRTQRKRRSTMEAFLSMPSSTEDEGNEESHQAVAADSEARLAEAAVEKVEEKPVPLTNGAVSVVTNGQTISENANKGGTYIYDSAQKVFTAHQPKTPFVKKKIRISNSAKVAKSDTPGERASEERRAKEETVTSVAPACTDSVQSEGNTVEVMEVENNIISSVVDSDSRNMTEQMKSEVERLSKHVNKCVEVTLPSQKEQLPAALTSHSVTGSEAKQAAKHQKEVGRKDKEHITSTQLQSRSAATSLRMVKEDFSKKEHVTLMDVDDKSNTSTSASLTHRDIESVKALCEDRTDLPQRPRKQAGDQVSERETSPCQKSASVPRPALPSEVTQAHTMMNRNDAPVNLELPLYCVMEARPPQRAPSERHTSTDDIQTPSLNCSLPPAIDKMTQDTWDHSRGSNESHSALFTDPQKSSIQSPGGGENPGGCNVSPNALQSQVDTAIKTVEGTEIQVDEKVEGKEVGELLLQSESVAPKENIVEMETKSADLHVTDYTETEKTKDAEGKCADVIDVDATAKETDKMKVVEEGVSELHDPKSNTSKPAVPIPENTNLSDFQEIKKPVTKVISIAELLRSQIKALDSTLANSLTTLPLHADLVQDPTTATQTDDSKRKAEVKKSERKNGLKIDEIPPRNIKETLMEVYHQLNKTDLELIRLNQTQDATSPPVQALQKPNVIPPISVVDTGKTCSENVKRNTPSTSEDKLTNRSNMAEDVGQISGTPPTVKPVKARSQESNITVLEHAKDEPAKIGTSETLLDQQKMEEDNAKPSSLQSVQRFPIKSVPGTESNVQFTQQDSPMVEVFSRNPAPEASPLLKRRNCVSPIPSATAQELASGARRKILIPKAKPEEASEATPSVDIQTQKKEVFTPSSKLSPSPPTLSTSPSLPRRSPLLQPPGELSSPVERHSPLFSRRKMAPETQAPSQQPSEEIHSSKTEGKPAEKNKQDPFKAPQVIRKIRGETFADSSGHLKLWCQFFNVLSDSTIQWYKNEQRIAQTKRNAGDESQVNLAIVQASSKDSGVYGCTIANEYGTDSTDCLLSAEILAGMSLREDLGGKMMIFTSLELNLSSVRAQMFF</sequence>
<dbReference type="OMA" id="MTESHIG"/>
<feature type="compositionally biased region" description="Polar residues" evidence="5">
    <location>
        <begin position="497"/>
        <end position="506"/>
    </location>
</feature>
<accession>A0A671WED9</accession>
<feature type="region of interest" description="Disordered" evidence="5">
    <location>
        <begin position="334"/>
        <end position="370"/>
    </location>
</feature>
<dbReference type="InterPro" id="IPR013098">
    <property type="entry name" value="Ig_I-set"/>
</dbReference>
<feature type="compositionally biased region" description="Basic and acidic residues" evidence="5">
    <location>
        <begin position="1052"/>
        <end position="1071"/>
    </location>
</feature>
<feature type="compositionally biased region" description="Basic and acidic residues" evidence="5">
    <location>
        <begin position="414"/>
        <end position="423"/>
    </location>
</feature>
<dbReference type="SMART" id="SM00408">
    <property type="entry name" value="IGc2"/>
    <property type="match status" value="2"/>
</dbReference>
<feature type="compositionally biased region" description="Basic and acidic residues" evidence="5">
    <location>
        <begin position="733"/>
        <end position="749"/>
    </location>
</feature>
<reference evidence="7" key="1">
    <citation type="submission" date="2021-04" db="EMBL/GenBank/DDBJ databases">
        <authorList>
            <consortium name="Wellcome Sanger Institute Data Sharing"/>
        </authorList>
    </citation>
    <scope>NUCLEOTIDE SEQUENCE [LARGE SCALE GENOMIC DNA]</scope>
</reference>
<dbReference type="InterPro" id="IPR003599">
    <property type="entry name" value="Ig_sub"/>
</dbReference>
<dbReference type="InterPro" id="IPR013783">
    <property type="entry name" value="Ig-like_fold"/>
</dbReference>
<feature type="region of interest" description="Disordered" evidence="5">
    <location>
        <begin position="414"/>
        <end position="452"/>
    </location>
</feature>
<dbReference type="Pfam" id="PF07679">
    <property type="entry name" value="I-set"/>
    <property type="match status" value="2"/>
</dbReference>
<dbReference type="InterPro" id="IPR036179">
    <property type="entry name" value="Ig-like_dom_sf"/>
</dbReference>
<comment type="similarity">
    <text evidence="1">Belongs to the protein kinase superfamily. Alpha-type protein kinase family. ALPK subfamily.</text>
</comment>
<evidence type="ECO:0000256" key="3">
    <source>
        <dbReference type="ARBA" id="ARBA00047899"/>
    </source>
</evidence>
<dbReference type="SMART" id="SM00409">
    <property type="entry name" value="IG"/>
    <property type="match status" value="2"/>
</dbReference>
<feature type="compositionally biased region" description="Basic and acidic residues" evidence="5">
    <location>
        <begin position="515"/>
        <end position="527"/>
    </location>
</feature>
<dbReference type="AlphaFoldDB" id="A0A671WED9"/>
<dbReference type="InterPro" id="IPR007110">
    <property type="entry name" value="Ig-like_dom"/>
</dbReference>
<feature type="compositionally biased region" description="Polar residues" evidence="5">
    <location>
        <begin position="815"/>
        <end position="824"/>
    </location>
</feature>
<evidence type="ECO:0000256" key="5">
    <source>
        <dbReference type="SAM" id="MobiDB-lite"/>
    </source>
</evidence>
<feature type="compositionally biased region" description="Basic and acidic residues" evidence="5">
    <location>
        <begin position="108"/>
        <end position="119"/>
    </location>
</feature>
<evidence type="ECO:0000256" key="4">
    <source>
        <dbReference type="ARBA" id="ARBA00048679"/>
    </source>
</evidence>
<dbReference type="GO" id="GO:0055013">
    <property type="term" value="P:cardiac muscle cell development"/>
    <property type="evidence" value="ECO:0007669"/>
    <property type="project" value="TreeGrafter"/>
</dbReference>
<protein>
    <recommendedName>
        <fullName evidence="2">non-specific serine/threonine protein kinase</fullName>
        <ecNumber evidence="2">2.7.11.1</ecNumber>
    </recommendedName>
</protein>
<dbReference type="PANTHER" id="PTHR47091">
    <property type="entry name" value="ALPHA-PROTEIN KINASE 2-RELATED"/>
    <property type="match status" value="1"/>
</dbReference>
<evidence type="ECO:0000256" key="1">
    <source>
        <dbReference type="ARBA" id="ARBA00008651"/>
    </source>
</evidence>
<dbReference type="SUPFAM" id="SSF48726">
    <property type="entry name" value="Immunoglobulin"/>
    <property type="match status" value="2"/>
</dbReference>
<feature type="compositionally biased region" description="Basic and acidic residues" evidence="5">
    <location>
        <begin position="347"/>
        <end position="359"/>
    </location>
</feature>
<name>A0A671WED9_SPAAU</name>
<feature type="domain" description="Ig-like" evidence="6">
    <location>
        <begin position="1075"/>
        <end position="1163"/>
    </location>
</feature>
<dbReference type="PROSITE" id="PS50835">
    <property type="entry name" value="IG_LIKE"/>
    <property type="match status" value="1"/>
</dbReference>
<dbReference type="Proteomes" id="UP000472265">
    <property type="component" value="Chromosome 4"/>
</dbReference>
<evidence type="ECO:0000259" key="6">
    <source>
        <dbReference type="PROSITE" id="PS50835"/>
    </source>
</evidence>
<feature type="region of interest" description="Disordered" evidence="5">
    <location>
        <begin position="108"/>
        <end position="163"/>
    </location>
</feature>
<feature type="compositionally biased region" description="Polar residues" evidence="5">
    <location>
        <begin position="528"/>
        <end position="544"/>
    </location>
</feature>
<evidence type="ECO:0000256" key="2">
    <source>
        <dbReference type="ARBA" id="ARBA00012513"/>
    </source>
</evidence>
<reference evidence="7" key="2">
    <citation type="submission" date="2025-08" db="UniProtKB">
        <authorList>
            <consortium name="Ensembl"/>
        </authorList>
    </citation>
    <scope>IDENTIFICATION</scope>
</reference>
<reference evidence="7" key="3">
    <citation type="submission" date="2025-09" db="UniProtKB">
        <authorList>
            <consortium name="Ensembl"/>
        </authorList>
    </citation>
    <scope>IDENTIFICATION</scope>
</reference>
<dbReference type="GO" id="GO:0005634">
    <property type="term" value="C:nucleus"/>
    <property type="evidence" value="ECO:0007669"/>
    <property type="project" value="TreeGrafter"/>
</dbReference>
<evidence type="ECO:0000313" key="8">
    <source>
        <dbReference type="Proteomes" id="UP000472265"/>
    </source>
</evidence>
<dbReference type="GO" id="GO:0004674">
    <property type="term" value="F:protein serine/threonine kinase activity"/>
    <property type="evidence" value="ECO:0007669"/>
    <property type="project" value="UniProtKB-EC"/>
</dbReference>
<dbReference type="Gene3D" id="2.60.40.10">
    <property type="entry name" value="Immunoglobulins"/>
    <property type="match status" value="2"/>
</dbReference>